<dbReference type="SUPFAM" id="SSF52440">
    <property type="entry name" value="PreATP-grasp domain"/>
    <property type="match status" value="1"/>
</dbReference>
<dbReference type="Gene3D" id="3.40.50.20">
    <property type="match status" value="1"/>
</dbReference>
<dbReference type="PROSITE" id="PS00184">
    <property type="entry name" value="GARS"/>
    <property type="match status" value="1"/>
</dbReference>
<dbReference type="SMART" id="SM01210">
    <property type="entry name" value="GARS_C"/>
    <property type="match status" value="1"/>
</dbReference>
<comment type="cofactor">
    <cofactor evidence="2">
        <name>Mg(2+)</name>
        <dbReference type="ChEBI" id="CHEBI:18420"/>
    </cofactor>
</comment>
<evidence type="ECO:0000256" key="2">
    <source>
        <dbReference type="ARBA" id="ARBA00001946"/>
    </source>
</evidence>
<keyword evidence="5 12" id="KW-0436">Ligase</keyword>
<evidence type="ECO:0000256" key="12">
    <source>
        <dbReference type="HAMAP-Rule" id="MF_00138"/>
    </source>
</evidence>
<evidence type="ECO:0000256" key="9">
    <source>
        <dbReference type="ARBA" id="ARBA00038345"/>
    </source>
</evidence>
<dbReference type="Proteomes" id="UP000077469">
    <property type="component" value="Chromosome"/>
</dbReference>
<organism evidence="15 16">
    <name type="scientific">Pseudothermotoga hypogea DSM 11164 = NBRC 106472</name>
    <dbReference type="NCBI Taxonomy" id="1123384"/>
    <lineage>
        <taxon>Bacteria</taxon>
        <taxon>Thermotogati</taxon>
        <taxon>Thermotogota</taxon>
        <taxon>Thermotogae</taxon>
        <taxon>Thermotogales</taxon>
        <taxon>Thermotogaceae</taxon>
        <taxon>Pseudothermotoga</taxon>
    </lineage>
</organism>
<protein>
    <recommendedName>
        <fullName evidence="4 12">Phosphoribosylamine--glycine ligase</fullName>
        <ecNumber evidence="4 12">6.3.4.13</ecNumber>
    </recommendedName>
    <alternativeName>
        <fullName evidence="12">GARS</fullName>
    </alternativeName>
    <alternativeName>
        <fullName evidence="10 12">Glycinamide ribonucleotide synthetase</fullName>
    </alternativeName>
    <alternativeName>
        <fullName evidence="11 12">Phosphoribosylglycinamide synthetase</fullName>
    </alternativeName>
</protein>
<dbReference type="EMBL" id="CP007141">
    <property type="protein sequence ID" value="AJC74227.1"/>
    <property type="molecule type" value="Genomic_DNA"/>
</dbReference>
<dbReference type="PROSITE" id="PS50975">
    <property type="entry name" value="ATP_GRASP"/>
    <property type="match status" value="1"/>
</dbReference>
<dbReference type="GO" id="GO:0046872">
    <property type="term" value="F:metal ion binding"/>
    <property type="evidence" value="ECO:0007669"/>
    <property type="project" value="InterPro"/>
</dbReference>
<evidence type="ECO:0000256" key="10">
    <source>
        <dbReference type="ARBA" id="ARBA00042242"/>
    </source>
</evidence>
<proteinExistence type="inferred from homology"/>
<dbReference type="Pfam" id="PF02844">
    <property type="entry name" value="GARS_N"/>
    <property type="match status" value="1"/>
</dbReference>
<evidence type="ECO:0000256" key="13">
    <source>
        <dbReference type="PROSITE-ProRule" id="PRU00409"/>
    </source>
</evidence>
<dbReference type="SUPFAM" id="SSF51246">
    <property type="entry name" value="Rudiment single hybrid motif"/>
    <property type="match status" value="1"/>
</dbReference>
<comment type="similarity">
    <text evidence="9 12">Belongs to the GARS family.</text>
</comment>
<keyword evidence="7 12" id="KW-0658">Purine biosynthesis</keyword>
<keyword evidence="16" id="KW-1185">Reference proteome</keyword>
<dbReference type="InterPro" id="IPR016185">
    <property type="entry name" value="PreATP-grasp_dom_sf"/>
</dbReference>
<evidence type="ECO:0000256" key="4">
    <source>
        <dbReference type="ARBA" id="ARBA00013255"/>
    </source>
</evidence>
<accession>A0A0X1KSF3</accession>
<gene>
    <name evidence="12" type="primary">purD</name>
    <name evidence="15" type="ORF">AJ81_08565</name>
</gene>
<feature type="domain" description="ATP-grasp" evidence="14">
    <location>
        <begin position="103"/>
        <end position="309"/>
    </location>
</feature>
<dbReference type="FunFam" id="3.90.600.10:FF:000001">
    <property type="entry name" value="Trifunctional purine biosynthetic protein adenosine-3"/>
    <property type="match status" value="1"/>
</dbReference>
<dbReference type="Gene3D" id="3.30.1490.20">
    <property type="entry name" value="ATP-grasp fold, A domain"/>
    <property type="match status" value="1"/>
</dbReference>
<dbReference type="SUPFAM" id="SSF56059">
    <property type="entry name" value="Glutathione synthetase ATP-binding domain-like"/>
    <property type="match status" value="1"/>
</dbReference>
<dbReference type="STRING" id="1123384.AJ81_08565"/>
<dbReference type="PaxDb" id="1123384-AJ81_08565"/>
<dbReference type="PATRIC" id="fig|1123384.7.peg.1716"/>
<evidence type="ECO:0000256" key="1">
    <source>
        <dbReference type="ARBA" id="ARBA00001936"/>
    </source>
</evidence>
<dbReference type="RefSeq" id="WP_031505126.1">
    <property type="nucleotide sequence ID" value="NC_022795.1"/>
</dbReference>
<evidence type="ECO:0000259" key="14">
    <source>
        <dbReference type="PROSITE" id="PS50975"/>
    </source>
</evidence>
<dbReference type="HAMAP" id="MF_00138">
    <property type="entry name" value="GARS"/>
    <property type="match status" value="1"/>
</dbReference>
<evidence type="ECO:0000256" key="8">
    <source>
        <dbReference type="ARBA" id="ARBA00022840"/>
    </source>
</evidence>
<dbReference type="GO" id="GO:0005524">
    <property type="term" value="F:ATP binding"/>
    <property type="evidence" value="ECO:0007669"/>
    <property type="project" value="UniProtKB-UniRule"/>
</dbReference>
<dbReference type="NCBIfam" id="TIGR00877">
    <property type="entry name" value="purD"/>
    <property type="match status" value="1"/>
</dbReference>
<dbReference type="UniPathway" id="UPA00074">
    <property type="reaction ID" value="UER00125"/>
</dbReference>
<dbReference type="InterPro" id="IPR037123">
    <property type="entry name" value="PRibGlycinamide_synth_C_sf"/>
</dbReference>
<dbReference type="InterPro" id="IPR011054">
    <property type="entry name" value="Rudment_hybrid_motif"/>
</dbReference>
<dbReference type="PANTHER" id="PTHR43472">
    <property type="entry name" value="PHOSPHORIBOSYLAMINE--GLYCINE LIGASE"/>
    <property type="match status" value="1"/>
</dbReference>
<dbReference type="GO" id="GO:0004637">
    <property type="term" value="F:phosphoribosylamine-glycine ligase activity"/>
    <property type="evidence" value="ECO:0007669"/>
    <property type="project" value="UniProtKB-UniRule"/>
</dbReference>
<evidence type="ECO:0000313" key="16">
    <source>
        <dbReference type="Proteomes" id="UP000077469"/>
    </source>
</evidence>
<name>A0A0X1KSF3_9THEM</name>
<dbReference type="Pfam" id="PF02843">
    <property type="entry name" value="GARS_C"/>
    <property type="match status" value="1"/>
</dbReference>
<dbReference type="AlphaFoldDB" id="A0A0X1KSF3"/>
<dbReference type="KEGG" id="phy:AJ81_08565"/>
<dbReference type="EC" id="6.3.4.13" evidence="4 12"/>
<dbReference type="InterPro" id="IPR020559">
    <property type="entry name" value="PRibGlycinamide_synth_CS"/>
</dbReference>
<comment type="cofactor">
    <cofactor evidence="1">
        <name>Mn(2+)</name>
        <dbReference type="ChEBI" id="CHEBI:29035"/>
    </cofactor>
</comment>
<dbReference type="OrthoDB" id="9807240at2"/>
<dbReference type="GO" id="GO:0006189">
    <property type="term" value="P:'de novo' IMP biosynthetic process"/>
    <property type="evidence" value="ECO:0007669"/>
    <property type="project" value="UniProtKB-UniRule"/>
</dbReference>
<dbReference type="InterPro" id="IPR020560">
    <property type="entry name" value="PRibGlycinamide_synth_C-dom"/>
</dbReference>
<comment type="pathway">
    <text evidence="3 12">Purine metabolism; IMP biosynthesis via de novo pathway; N(1)-(5-phospho-D-ribosyl)glycinamide from 5-phospho-alpha-D-ribose 1-diphosphate: step 2/2.</text>
</comment>
<dbReference type="Pfam" id="PF01071">
    <property type="entry name" value="GARS_A"/>
    <property type="match status" value="1"/>
</dbReference>
<dbReference type="InterPro" id="IPR000115">
    <property type="entry name" value="PRibGlycinamide_synth"/>
</dbReference>
<dbReference type="SMART" id="SM01209">
    <property type="entry name" value="GARS_A"/>
    <property type="match status" value="1"/>
</dbReference>
<evidence type="ECO:0000256" key="11">
    <source>
        <dbReference type="ARBA" id="ARBA00042864"/>
    </source>
</evidence>
<comment type="catalytic activity">
    <reaction evidence="12">
        <text>5-phospho-beta-D-ribosylamine + glycine + ATP = N(1)-(5-phospho-beta-D-ribosyl)glycinamide + ADP + phosphate + H(+)</text>
        <dbReference type="Rhea" id="RHEA:17453"/>
        <dbReference type="ChEBI" id="CHEBI:15378"/>
        <dbReference type="ChEBI" id="CHEBI:30616"/>
        <dbReference type="ChEBI" id="CHEBI:43474"/>
        <dbReference type="ChEBI" id="CHEBI:57305"/>
        <dbReference type="ChEBI" id="CHEBI:58681"/>
        <dbReference type="ChEBI" id="CHEBI:143788"/>
        <dbReference type="ChEBI" id="CHEBI:456216"/>
        <dbReference type="EC" id="6.3.4.13"/>
    </reaction>
</comment>
<keyword evidence="8 13" id="KW-0067">ATP-binding</keyword>
<evidence type="ECO:0000256" key="7">
    <source>
        <dbReference type="ARBA" id="ARBA00022755"/>
    </source>
</evidence>
<dbReference type="InterPro" id="IPR020561">
    <property type="entry name" value="PRibGlycinamid_synth_ATP-grasp"/>
</dbReference>
<dbReference type="InterPro" id="IPR011761">
    <property type="entry name" value="ATP-grasp"/>
</dbReference>
<sequence>MKALVIGSGGREHALVWKLHQEGYEVFCAPGNGGICQDATCYEAKSVDELLQLALKEKIDLTVVGPEAYLAQGVVDVFESHGLKIFGPNRKASQLECSKVYAKLLMDECGIPTARFRLFDDPVQAEKYVERCEFPIVIKADGLAQGKGSYVVMSREEAFNVIDSLMRKKIFGESGERIVVEEFLRGKEMSMMVLTDGKTYVPMMSAMDYKKIYDGDRGPNTGGMGSIAPAPHYSENLWRSVREEILDKLFPALEKRNVIYKGVLYLGLMITQDGPKVLEFNCRFGDPETQSILLLLESDLLEMLQAVVEGELERRKILWSKEKAVCVVLVSGGYPESYKTGFEIFGLNKVKDAIVFHAGTKKVDGKIVTSGGRVLNVCAKADTYAKARRRVYEEIEKIHFENMYYRKDIGLFIS</sequence>
<evidence type="ECO:0000313" key="15">
    <source>
        <dbReference type="EMBL" id="AJC74227.1"/>
    </source>
</evidence>
<evidence type="ECO:0000256" key="3">
    <source>
        <dbReference type="ARBA" id="ARBA00005174"/>
    </source>
</evidence>
<dbReference type="GO" id="GO:0009113">
    <property type="term" value="P:purine nucleobase biosynthetic process"/>
    <property type="evidence" value="ECO:0007669"/>
    <property type="project" value="InterPro"/>
</dbReference>
<dbReference type="Gene3D" id="3.30.470.20">
    <property type="entry name" value="ATP-grasp fold, B domain"/>
    <property type="match status" value="1"/>
</dbReference>
<dbReference type="PANTHER" id="PTHR43472:SF1">
    <property type="entry name" value="PHOSPHORIBOSYLAMINE--GLYCINE LIGASE, CHLOROPLASTIC"/>
    <property type="match status" value="1"/>
</dbReference>
<dbReference type="InterPro" id="IPR013815">
    <property type="entry name" value="ATP_grasp_subdomain_1"/>
</dbReference>
<dbReference type="Gene3D" id="3.90.600.10">
    <property type="entry name" value="Phosphoribosylglycinamide synthetase, C-terminal domain"/>
    <property type="match status" value="1"/>
</dbReference>
<dbReference type="InterPro" id="IPR020562">
    <property type="entry name" value="PRibGlycinamide_synth_N"/>
</dbReference>
<evidence type="ECO:0000256" key="6">
    <source>
        <dbReference type="ARBA" id="ARBA00022741"/>
    </source>
</evidence>
<reference evidence="15 16" key="1">
    <citation type="submission" date="2014-01" db="EMBL/GenBank/DDBJ databases">
        <title>Genome sequencing of Thermotog hypogea.</title>
        <authorList>
            <person name="Zhang X."/>
            <person name="Alvare G."/>
            <person name="Fristensky B."/>
            <person name="Chen L."/>
            <person name="Suen T."/>
            <person name="Chen Q."/>
            <person name="Ma K."/>
        </authorList>
    </citation>
    <scope>NUCLEOTIDE SEQUENCE [LARGE SCALE GENOMIC DNA]</scope>
    <source>
        <strain evidence="15 16">DSM 11164</strain>
    </source>
</reference>
<keyword evidence="6 13" id="KW-0547">Nucleotide-binding</keyword>
<evidence type="ECO:0000256" key="5">
    <source>
        <dbReference type="ARBA" id="ARBA00022598"/>
    </source>
</evidence>